<proteinExistence type="predicted"/>
<dbReference type="Proteomes" id="UP000566071">
    <property type="component" value="Unassembled WGS sequence"/>
</dbReference>
<dbReference type="InterPro" id="IPR002577">
    <property type="entry name" value="HTH_HxlR"/>
</dbReference>
<evidence type="ECO:0000256" key="2">
    <source>
        <dbReference type="ARBA" id="ARBA00023125"/>
    </source>
</evidence>
<accession>A0ABX1W3I9</accession>
<reference evidence="5 6" key="1">
    <citation type="submission" date="2020-05" db="EMBL/GenBank/DDBJ databases">
        <authorList>
            <person name="Khan S.A."/>
            <person name="Jeon C.O."/>
            <person name="Chun B.H."/>
        </authorList>
    </citation>
    <scope>NUCLEOTIDE SEQUENCE [LARGE SCALE GENOMIC DNA]</scope>
    <source>
        <strain evidence="5 6">S1162</strain>
    </source>
</reference>
<dbReference type="SUPFAM" id="SSF46785">
    <property type="entry name" value="Winged helix' DNA-binding domain"/>
    <property type="match status" value="1"/>
</dbReference>
<sequence>MDIVAMDTETQSEIVHDKQSCTAGVTGIRDALYVLNGKWKLPLIFSLSGGPMRFKDIQRSLGDITPKILTKELKELELNEFVVRNVFSTTPVTITYQLTPYSQSLDRVLLELKDWGIKHRQRIVASRKSRGIKLSKLTH</sequence>
<keyword evidence="3" id="KW-0804">Transcription</keyword>
<name>A0ABX1W3I9_9SPHI</name>
<keyword evidence="2" id="KW-0238">DNA-binding</keyword>
<organism evidence="5 6">
    <name type="scientific">Mucilaginibacter humi</name>
    <dbReference type="NCBI Taxonomy" id="2732510"/>
    <lineage>
        <taxon>Bacteria</taxon>
        <taxon>Pseudomonadati</taxon>
        <taxon>Bacteroidota</taxon>
        <taxon>Sphingobacteriia</taxon>
        <taxon>Sphingobacteriales</taxon>
        <taxon>Sphingobacteriaceae</taxon>
        <taxon>Mucilaginibacter</taxon>
    </lineage>
</organism>
<protein>
    <submittedName>
        <fullName evidence="5">Helix-turn-helix transcriptional regulator</fullName>
    </submittedName>
</protein>
<dbReference type="PANTHER" id="PTHR33204:SF29">
    <property type="entry name" value="TRANSCRIPTIONAL REGULATOR"/>
    <property type="match status" value="1"/>
</dbReference>
<evidence type="ECO:0000256" key="3">
    <source>
        <dbReference type="ARBA" id="ARBA00023163"/>
    </source>
</evidence>
<dbReference type="Gene3D" id="1.10.10.10">
    <property type="entry name" value="Winged helix-like DNA-binding domain superfamily/Winged helix DNA-binding domain"/>
    <property type="match status" value="1"/>
</dbReference>
<evidence type="ECO:0000313" key="6">
    <source>
        <dbReference type="Proteomes" id="UP000566071"/>
    </source>
</evidence>
<dbReference type="Pfam" id="PF01638">
    <property type="entry name" value="HxlR"/>
    <property type="match status" value="1"/>
</dbReference>
<gene>
    <name evidence="5" type="ORF">HK413_01310</name>
</gene>
<comment type="caution">
    <text evidence="5">The sequence shown here is derived from an EMBL/GenBank/DDBJ whole genome shotgun (WGS) entry which is preliminary data.</text>
</comment>
<dbReference type="RefSeq" id="WP_175268854.1">
    <property type="nucleotide sequence ID" value="NZ_JABFCR010000004.1"/>
</dbReference>
<keyword evidence="6" id="KW-1185">Reference proteome</keyword>
<dbReference type="PANTHER" id="PTHR33204">
    <property type="entry name" value="TRANSCRIPTIONAL REGULATOR, MARR FAMILY"/>
    <property type="match status" value="1"/>
</dbReference>
<dbReference type="InterPro" id="IPR036388">
    <property type="entry name" value="WH-like_DNA-bd_sf"/>
</dbReference>
<dbReference type="PROSITE" id="PS51118">
    <property type="entry name" value="HTH_HXLR"/>
    <property type="match status" value="1"/>
</dbReference>
<dbReference type="EMBL" id="JABFCR010000004">
    <property type="protein sequence ID" value="NNU33151.1"/>
    <property type="molecule type" value="Genomic_DNA"/>
</dbReference>
<keyword evidence="1" id="KW-0805">Transcription regulation</keyword>
<evidence type="ECO:0000259" key="4">
    <source>
        <dbReference type="PROSITE" id="PS51118"/>
    </source>
</evidence>
<evidence type="ECO:0000256" key="1">
    <source>
        <dbReference type="ARBA" id="ARBA00023015"/>
    </source>
</evidence>
<feature type="domain" description="HTH hxlR-type" evidence="4">
    <location>
        <begin position="21"/>
        <end position="124"/>
    </location>
</feature>
<evidence type="ECO:0000313" key="5">
    <source>
        <dbReference type="EMBL" id="NNU33151.1"/>
    </source>
</evidence>
<dbReference type="InterPro" id="IPR036390">
    <property type="entry name" value="WH_DNA-bd_sf"/>
</dbReference>